<evidence type="ECO:0000313" key="2">
    <source>
        <dbReference type="Proteomes" id="UP000199055"/>
    </source>
</evidence>
<gene>
    <name evidence="1" type="ORF">SAMN05216481_11721</name>
</gene>
<organism evidence="1 2">
    <name type="scientific">Streptomyces radiopugnans</name>
    <dbReference type="NCBI Taxonomy" id="403935"/>
    <lineage>
        <taxon>Bacteria</taxon>
        <taxon>Bacillati</taxon>
        <taxon>Actinomycetota</taxon>
        <taxon>Actinomycetes</taxon>
        <taxon>Kitasatosporales</taxon>
        <taxon>Streptomycetaceae</taxon>
        <taxon>Streptomyces</taxon>
    </lineage>
</organism>
<dbReference type="AlphaFoldDB" id="A0A1H9JCR2"/>
<dbReference type="Proteomes" id="UP000199055">
    <property type="component" value="Unassembled WGS sequence"/>
</dbReference>
<sequence>MVTRWTQQLLDEATSLMTEKRYRSALGRLLVIFDVYPDLPEARRLASGLIYIGARTTSKATPEEQLGPRQLFDTRLNAIFCACEAPGCGVSWVSAHHLLDDHGGGALINNPMGGYCEACGVTLCRRHARPVSYTLGCPRCGRHLDPVPAPSGRRQSAQTERLNKQLIHVIVLVEGKKPPSPDFMTGLCDSVMPDVFDDSPRITGNYSRKFKGDEGRAEVMFHAAALEPAYLTDDYELRIYPGKQAGWRGQRWVIAKVFENRPKHVDPENPPTRT</sequence>
<name>A0A1H9JCR2_9ACTN</name>
<dbReference type="STRING" id="403935.SAMN05216481_11721"/>
<proteinExistence type="predicted"/>
<evidence type="ECO:0000313" key="1">
    <source>
        <dbReference type="EMBL" id="SEQ84385.1"/>
    </source>
</evidence>
<accession>A0A1H9JCR2</accession>
<keyword evidence="2" id="KW-1185">Reference proteome</keyword>
<dbReference type="RefSeq" id="WP_093662773.1">
    <property type="nucleotide sequence ID" value="NZ_FOET01000017.1"/>
</dbReference>
<reference evidence="1 2" key="1">
    <citation type="submission" date="2016-10" db="EMBL/GenBank/DDBJ databases">
        <authorList>
            <person name="de Groot N.N."/>
        </authorList>
    </citation>
    <scope>NUCLEOTIDE SEQUENCE [LARGE SCALE GENOMIC DNA]</scope>
    <source>
        <strain evidence="1 2">CGMCC 4.3519</strain>
    </source>
</reference>
<protein>
    <submittedName>
        <fullName evidence="1">Uncharacterized protein</fullName>
    </submittedName>
</protein>
<dbReference type="EMBL" id="FOET01000017">
    <property type="protein sequence ID" value="SEQ84385.1"/>
    <property type="molecule type" value="Genomic_DNA"/>
</dbReference>